<keyword evidence="7" id="KW-1005">Bacterial flagellum biogenesis</keyword>
<name>A0A1M4X7A9_VIBGA</name>
<evidence type="ECO:0000256" key="5">
    <source>
        <dbReference type="ARBA" id="ARBA00013433"/>
    </source>
</evidence>
<feature type="region of interest" description="Disordered" evidence="12">
    <location>
        <begin position="135"/>
        <end position="156"/>
    </location>
</feature>
<dbReference type="InterPro" id="IPR051056">
    <property type="entry name" value="Glycosyl_Hydrolase_73"/>
</dbReference>
<dbReference type="GO" id="GO:0004040">
    <property type="term" value="F:amidase activity"/>
    <property type="evidence" value="ECO:0007669"/>
    <property type="project" value="InterPro"/>
</dbReference>
<evidence type="ECO:0000256" key="4">
    <source>
        <dbReference type="ARBA" id="ARBA00007974"/>
    </source>
</evidence>
<evidence type="ECO:0000256" key="9">
    <source>
        <dbReference type="ARBA" id="ARBA00023295"/>
    </source>
</evidence>
<dbReference type="GO" id="GO:0071973">
    <property type="term" value="P:bacterial-type flagellum-dependent cell motility"/>
    <property type="evidence" value="ECO:0007669"/>
    <property type="project" value="TreeGrafter"/>
</dbReference>
<dbReference type="AlphaFoldDB" id="A0A1M4X7A9"/>
<dbReference type="InterPro" id="IPR013377">
    <property type="entry name" value="FlgJ"/>
</dbReference>
<dbReference type="RefSeq" id="WP_072956409.1">
    <property type="nucleotide sequence ID" value="NZ_FQUH01000003.1"/>
</dbReference>
<dbReference type="Pfam" id="PF10135">
    <property type="entry name" value="Rod-binding"/>
    <property type="match status" value="1"/>
</dbReference>
<evidence type="ECO:0000256" key="10">
    <source>
        <dbReference type="ARBA" id="ARBA00023316"/>
    </source>
</evidence>
<evidence type="ECO:0000256" key="2">
    <source>
        <dbReference type="ARBA" id="ARBA00004418"/>
    </source>
</evidence>
<keyword evidence="14" id="KW-0282">Flagellum</keyword>
<comment type="subcellular location">
    <subcellularLocation>
        <location evidence="2">Periplasm</location>
    </subcellularLocation>
</comment>
<evidence type="ECO:0000256" key="1">
    <source>
        <dbReference type="ARBA" id="ARBA00002954"/>
    </source>
</evidence>
<proteinExistence type="inferred from homology"/>
<keyword evidence="9" id="KW-0326">Glycosidase</keyword>
<evidence type="ECO:0000256" key="12">
    <source>
        <dbReference type="SAM" id="MobiDB-lite"/>
    </source>
</evidence>
<dbReference type="InterPro" id="IPR002901">
    <property type="entry name" value="MGlyc_endo_b_GlcNAc-like_dom"/>
</dbReference>
<dbReference type="Pfam" id="PF01832">
    <property type="entry name" value="Glucosaminidase"/>
    <property type="match status" value="1"/>
</dbReference>
<dbReference type="GO" id="GO:0044780">
    <property type="term" value="P:bacterial-type flagellum assembly"/>
    <property type="evidence" value="ECO:0007669"/>
    <property type="project" value="InterPro"/>
</dbReference>
<comment type="similarity">
    <text evidence="3">In the N-terminal section; belongs to the FlgJ family.</text>
</comment>
<dbReference type="Proteomes" id="UP000184159">
    <property type="component" value="Unassembled WGS sequence"/>
</dbReference>
<dbReference type="GO" id="GO:0071555">
    <property type="term" value="P:cell wall organization"/>
    <property type="evidence" value="ECO:0007669"/>
    <property type="project" value="UniProtKB-KW"/>
</dbReference>
<evidence type="ECO:0000313" key="15">
    <source>
        <dbReference type="Proteomes" id="UP000184159"/>
    </source>
</evidence>
<gene>
    <name evidence="14" type="ORF">SAMN02745781_01045</name>
</gene>
<protein>
    <recommendedName>
        <fullName evidence="5">Peptidoglycan hydrolase FlgJ</fullName>
    </recommendedName>
    <alternativeName>
        <fullName evidence="11">Muramidase FlgJ</fullName>
    </alternativeName>
</protein>
<dbReference type="SMART" id="SM00047">
    <property type="entry name" value="LYZ2"/>
    <property type="match status" value="1"/>
</dbReference>
<feature type="compositionally biased region" description="Polar residues" evidence="12">
    <location>
        <begin position="135"/>
        <end position="152"/>
    </location>
</feature>
<feature type="domain" description="Mannosyl-glycoprotein endo-beta-N-acetylglucosamidase-like" evidence="13">
    <location>
        <begin position="149"/>
        <end position="312"/>
    </location>
</feature>
<evidence type="ECO:0000256" key="7">
    <source>
        <dbReference type="ARBA" id="ARBA00022795"/>
    </source>
</evidence>
<evidence type="ECO:0000256" key="8">
    <source>
        <dbReference type="ARBA" id="ARBA00022801"/>
    </source>
</evidence>
<dbReference type="GO" id="GO:0016798">
    <property type="term" value="F:hydrolase activity, acting on glycosyl bonds"/>
    <property type="evidence" value="ECO:0007669"/>
    <property type="project" value="UniProtKB-KW"/>
</dbReference>
<sequence>MVNDVKDIGFVQDITQLDQLRKQAVSGDKTSEKSALTAAAKQFEAVFTSMLFKSMRKANSGFESDLLHSKTEDFYREMLDEQMASQLSSSGRLGLADMIVAQLSTNIDGQASQTAEESSQPDPLLQALARVRAHQQQTSEPESMTDVRQSAAVTEPRRFDSPESFIRTLKPYAEKAARVLGVDASVLLAQAALETGWGTKVVANARGSSHNLFNIKADRSWQGDKMATQTLEYYDQTPVVEKASFRSYDSYQDSFNDYVHFLKKNPRYMAALNNHQGNPNSFIEGIHQAGYATDPDYANKVLRVRSQIQQMD</sequence>
<evidence type="ECO:0000313" key="14">
    <source>
        <dbReference type="EMBL" id="SHE89358.1"/>
    </source>
</evidence>
<accession>A0A1M4X7A9</accession>
<keyword evidence="14" id="KW-0969">Cilium</keyword>
<dbReference type="PANTHER" id="PTHR33308">
    <property type="entry name" value="PEPTIDOGLYCAN HYDROLASE FLGJ"/>
    <property type="match status" value="1"/>
</dbReference>
<evidence type="ECO:0000256" key="3">
    <source>
        <dbReference type="ARBA" id="ARBA00006880"/>
    </source>
</evidence>
<dbReference type="InterPro" id="IPR019301">
    <property type="entry name" value="Flagellar_prot_FlgJ_N"/>
</dbReference>
<keyword evidence="6" id="KW-0574">Periplasm</keyword>
<keyword evidence="8" id="KW-0378">Hydrolase</keyword>
<evidence type="ECO:0000259" key="13">
    <source>
        <dbReference type="SMART" id="SM00047"/>
    </source>
</evidence>
<evidence type="ECO:0000256" key="6">
    <source>
        <dbReference type="ARBA" id="ARBA00022764"/>
    </source>
</evidence>
<dbReference type="Gene3D" id="2.10.70.40">
    <property type="entry name" value="peptidoglycan hydrolase"/>
    <property type="match status" value="1"/>
</dbReference>
<keyword evidence="14" id="KW-0966">Cell projection</keyword>
<organism evidence="14 15">
    <name type="scientific">Vibrio gazogenes DSM 21264 = NBRC 103151</name>
    <dbReference type="NCBI Taxonomy" id="1123492"/>
    <lineage>
        <taxon>Bacteria</taxon>
        <taxon>Pseudomonadati</taxon>
        <taxon>Pseudomonadota</taxon>
        <taxon>Gammaproteobacteria</taxon>
        <taxon>Vibrionales</taxon>
        <taxon>Vibrionaceae</taxon>
        <taxon>Vibrio</taxon>
    </lineage>
</organism>
<evidence type="ECO:0000256" key="11">
    <source>
        <dbReference type="ARBA" id="ARBA00030835"/>
    </source>
</evidence>
<dbReference type="EMBL" id="FQUH01000003">
    <property type="protein sequence ID" value="SHE89358.1"/>
    <property type="molecule type" value="Genomic_DNA"/>
</dbReference>
<keyword evidence="10" id="KW-0961">Cell wall biogenesis/degradation</keyword>
<comment type="function">
    <text evidence="1">Flagellum-specific muramidase which hydrolyzes the peptidoglycan layer to assemble the rod structure in the periplasmic space.</text>
</comment>
<dbReference type="PRINTS" id="PR01002">
    <property type="entry name" value="FLGFLGJ"/>
</dbReference>
<dbReference type="Gene3D" id="1.10.530.10">
    <property type="match status" value="1"/>
</dbReference>
<keyword evidence="15" id="KW-1185">Reference proteome</keyword>
<dbReference type="NCBIfam" id="TIGR02541">
    <property type="entry name" value="flagell_FlgJ"/>
    <property type="match status" value="1"/>
</dbReference>
<dbReference type="InterPro" id="IPR023346">
    <property type="entry name" value="Lysozyme-like_dom_sf"/>
</dbReference>
<dbReference type="PANTHER" id="PTHR33308:SF9">
    <property type="entry name" value="PEPTIDOGLYCAN HYDROLASE FLGJ"/>
    <property type="match status" value="1"/>
</dbReference>
<comment type="similarity">
    <text evidence="4">In the C-terminal section; belongs to the glycosyl hydrolase 73 family.</text>
</comment>
<dbReference type="GO" id="GO:0042597">
    <property type="term" value="C:periplasmic space"/>
    <property type="evidence" value="ECO:0007669"/>
    <property type="project" value="UniProtKB-SubCell"/>
</dbReference>
<reference evidence="15" key="1">
    <citation type="submission" date="2016-11" db="EMBL/GenBank/DDBJ databases">
        <authorList>
            <person name="Varghese N."/>
            <person name="Submissions S."/>
        </authorList>
    </citation>
    <scope>NUCLEOTIDE SEQUENCE [LARGE SCALE GENOMIC DNA]</scope>
    <source>
        <strain evidence="15">DSM 21264</strain>
    </source>
</reference>
<dbReference type="SUPFAM" id="SSF53955">
    <property type="entry name" value="Lysozyme-like"/>
    <property type="match status" value="1"/>
</dbReference>